<keyword evidence="2" id="KW-0802">TPR repeat</keyword>
<dbReference type="OrthoDB" id="19588at2759"/>
<keyword evidence="5" id="KW-1133">Transmembrane helix</keyword>
<reference evidence="8" key="2">
    <citation type="journal article" date="2021" name="Sci. Data">
        <title>Chromosome-scale genome sequencing, assembly and annotation of six genomes from subfamily Leishmaniinae.</title>
        <authorList>
            <person name="Almutairi H."/>
            <person name="Urbaniak M.D."/>
            <person name="Bates M.D."/>
            <person name="Jariyapan N."/>
            <person name="Kwakye-Nuako G."/>
            <person name="Thomaz Soccol V."/>
            <person name="Al-Salem W.S."/>
            <person name="Dillon R.J."/>
            <person name="Bates P.A."/>
            <person name="Gatherer D."/>
        </authorList>
    </citation>
    <scope>NUCLEOTIDE SEQUENCE [LARGE SCALE GENOMIC DNA]</scope>
</reference>
<feature type="transmembrane region" description="Helical" evidence="5">
    <location>
        <begin position="491"/>
        <end position="508"/>
    </location>
</feature>
<gene>
    <name evidence="7" type="ORF">LSCM1_06357</name>
</gene>
<feature type="transmembrane region" description="Helical" evidence="5">
    <location>
        <begin position="264"/>
        <end position="281"/>
    </location>
</feature>
<dbReference type="Pfam" id="PF08409">
    <property type="entry name" value="TMTC_DUF1736"/>
    <property type="match status" value="1"/>
</dbReference>
<dbReference type="EMBL" id="JAFEUZ010000020">
    <property type="protein sequence ID" value="KAG5479939.1"/>
    <property type="molecule type" value="Genomic_DNA"/>
</dbReference>
<feature type="transmembrane region" description="Helical" evidence="5">
    <location>
        <begin position="27"/>
        <end position="46"/>
    </location>
</feature>
<evidence type="ECO:0000313" key="7">
    <source>
        <dbReference type="EMBL" id="KAG5479939.1"/>
    </source>
</evidence>
<feature type="transmembrane region" description="Helical" evidence="5">
    <location>
        <begin position="287"/>
        <end position="304"/>
    </location>
</feature>
<dbReference type="PANTHER" id="PTHR44227">
    <property type="match status" value="1"/>
</dbReference>
<feature type="transmembrane region" description="Helical" evidence="5">
    <location>
        <begin position="438"/>
        <end position="459"/>
    </location>
</feature>
<dbReference type="GO" id="GO:0035269">
    <property type="term" value="P:protein O-linked glycosylation via mannose"/>
    <property type="evidence" value="ECO:0007669"/>
    <property type="project" value="TreeGrafter"/>
</dbReference>
<feature type="domain" description="DUF1736" evidence="6">
    <location>
        <begin position="345"/>
        <end position="411"/>
    </location>
</feature>
<feature type="transmembrane region" description="Helical" evidence="5">
    <location>
        <begin position="119"/>
        <end position="139"/>
    </location>
</feature>
<feature type="transmembrane region" description="Helical" evidence="5">
    <location>
        <begin position="190"/>
        <end position="209"/>
    </location>
</feature>
<feature type="region of interest" description="Disordered" evidence="4">
    <location>
        <begin position="713"/>
        <end position="736"/>
    </location>
</feature>
<keyword evidence="5" id="KW-0812">Transmembrane</keyword>
<proteinExistence type="predicted"/>
<feature type="transmembrane region" description="Helical" evidence="5">
    <location>
        <begin position="160"/>
        <end position="178"/>
    </location>
</feature>
<sequence>MAIGEAAGKKVPVAERLHWRLAYPTDVYVHSLVLVAAAVIFNNGIFAEMTFDDHLAIERNADSSANETSLGSLFYNDFWGKPLISLESNGSYRPITVLTFRLQNWLMGYRHIPAFLHSFNYTVAYLNVCLVFYLARVYVHVAVPSSLLSAETAKVNSLKAVWTSSVHAVPLMAALVYLVHPVHVDAVTSIVGRCELLYCFFGLIGFFCIHRYLNQVDEMADATSATAAVSGASLKTKGLPAAVAATRKGRAGQKPRTRLPQCMWAARYVVFAACMLTMSVLCKDSAITFTAIYSVHACVMYACGRCQRPRSLLVIGVSVLELASYILFRRQFIGDVDLEKSRLLRQTENPQYFVPKGLFHWLGIRWVIQVKNLELLFFPTSLCCEYSFNCIPHMHNMDDPRLPYFLKVTGAALAALVGLLYGTFVFHSRVALVGLVGFLWMAIPYAPVSHLFIAVGTFIAERCLYVPSIGSVLLITFMVAAPGLREGVVKRYFYALLLLCIGWGMFSYRRNEDWMTDERLFRSAMRTCPNSGKVYAQLASIISARESRITPEVLDLAKRSMELDDALRGGYFYLAAHELNDNYNVKKAYRYLRICMRDPFSIHSCRRSYELVRRVLFPNMTEVDYFLDDASLVRLESQKATYLQQAGHAALKSYQRPCLAQQLFSEAMHHWNNSKLYWLSDEVSRMTGATTYCGTLYWYEQVSLQCEALNGTDISESPSAEDREDSDGGDLHSSSFQRSWKNVPLTPQEAVQRALILAERFRPCDTDWRQVLSGPKYNLLTIPDRMTMYITVGDSTSRMLARYASHTGRDTPERREVLLALLDVAVRQYCHVHTVMKDAYVRKKIGSRWGDLLQIIERGFPQFRLSSLAEMRRAQHELEVMAALNAAQQDARRHIASMASCSSDLSFLAL</sequence>
<dbReference type="PANTHER" id="PTHR44227:SF3">
    <property type="entry name" value="PROTEIN O-MANNOSYL-TRANSFERASE TMTC4"/>
    <property type="match status" value="1"/>
</dbReference>
<dbReference type="RefSeq" id="XP_067179102.1">
    <property type="nucleotide sequence ID" value="XM_067323788.1"/>
</dbReference>
<evidence type="ECO:0000256" key="3">
    <source>
        <dbReference type="ARBA" id="ARBA00023136"/>
    </source>
</evidence>
<dbReference type="InterPro" id="IPR052346">
    <property type="entry name" value="O-mannosyl-transferase_TMTC"/>
</dbReference>
<keyword evidence="1" id="KW-0677">Repeat</keyword>
<feature type="transmembrane region" description="Helical" evidence="5">
    <location>
        <begin position="465"/>
        <end position="484"/>
    </location>
</feature>
<feature type="transmembrane region" description="Helical" evidence="5">
    <location>
        <begin position="404"/>
        <end position="426"/>
    </location>
</feature>
<evidence type="ECO:0000313" key="8">
    <source>
        <dbReference type="Proteomes" id="UP000673552"/>
    </source>
</evidence>
<keyword evidence="3 5" id="KW-0472">Membrane</keyword>
<evidence type="ECO:0000259" key="6">
    <source>
        <dbReference type="Pfam" id="PF08409"/>
    </source>
</evidence>
<dbReference type="GO" id="GO:0030968">
    <property type="term" value="P:endoplasmic reticulum unfolded protein response"/>
    <property type="evidence" value="ECO:0007669"/>
    <property type="project" value="TreeGrafter"/>
</dbReference>
<name>A0A836GTN9_9TRYP</name>
<accession>A0A836GTN9</accession>
<organism evidence="7 8">
    <name type="scientific">Leishmania martiniquensis</name>
    <dbReference type="NCBI Taxonomy" id="1580590"/>
    <lineage>
        <taxon>Eukaryota</taxon>
        <taxon>Discoba</taxon>
        <taxon>Euglenozoa</taxon>
        <taxon>Kinetoplastea</taxon>
        <taxon>Metakinetoplastina</taxon>
        <taxon>Trypanosomatida</taxon>
        <taxon>Trypanosomatidae</taxon>
        <taxon>Leishmaniinae</taxon>
        <taxon>Leishmania</taxon>
    </lineage>
</organism>
<dbReference type="Proteomes" id="UP000673552">
    <property type="component" value="Unassembled WGS sequence"/>
</dbReference>
<dbReference type="GO" id="GO:0005783">
    <property type="term" value="C:endoplasmic reticulum"/>
    <property type="evidence" value="ECO:0007669"/>
    <property type="project" value="TreeGrafter"/>
</dbReference>
<dbReference type="KEGG" id="lmat:92516300"/>
<feature type="transmembrane region" description="Helical" evidence="5">
    <location>
        <begin position="311"/>
        <end position="328"/>
    </location>
</feature>
<dbReference type="GO" id="GO:0000030">
    <property type="term" value="F:mannosyltransferase activity"/>
    <property type="evidence" value="ECO:0007669"/>
    <property type="project" value="TreeGrafter"/>
</dbReference>
<comment type="caution">
    <text evidence="7">The sequence shown here is derived from an EMBL/GenBank/DDBJ whole genome shotgun (WGS) entry which is preliminary data.</text>
</comment>
<dbReference type="InterPro" id="IPR013618">
    <property type="entry name" value="TMTC_DUF1736"/>
</dbReference>
<protein>
    <recommendedName>
        <fullName evidence="6">DUF1736 domain-containing protein</fullName>
    </recommendedName>
</protein>
<evidence type="ECO:0000256" key="1">
    <source>
        <dbReference type="ARBA" id="ARBA00022737"/>
    </source>
</evidence>
<evidence type="ECO:0000256" key="4">
    <source>
        <dbReference type="SAM" id="MobiDB-lite"/>
    </source>
</evidence>
<evidence type="ECO:0000256" key="2">
    <source>
        <dbReference type="ARBA" id="ARBA00022803"/>
    </source>
</evidence>
<evidence type="ECO:0000256" key="5">
    <source>
        <dbReference type="SAM" id="Phobius"/>
    </source>
</evidence>
<keyword evidence="8" id="KW-1185">Reference proteome</keyword>
<reference evidence="8" key="1">
    <citation type="journal article" date="2021" name="Microbiol. Resour. Announc.">
        <title>LGAAP: Leishmaniinae Genome Assembly and Annotation Pipeline.</title>
        <authorList>
            <person name="Almutairi H."/>
            <person name="Urbaniak M.D."/>
            <person name="Bates M.D."/>
            <person name="Jariyapan N."/>
            <person name="Kwakye-Nuako G."/>
            <person name="Thomaz-Soccol V."/>
            <person name="Al-Salem W.S."/>
            <person name="Dillon R.J."/>
            <person name="Bates P.A."/>
            <person name="Gatherer D."/>
        </authorList>
    </citation>
    <scope>NUCLEOTIDE SEQUENCE [LARGE SCALE GENOMIC DNA]</scope>
</reference>
<dbReference type="GeneID" id="92516300"/>
<dbReference type="AlphaFoldDB" id="A0A836GTN9"/>